<feature type="binding site" evidence="8">
    <location>
        <position position="443"/>
    </location>
    <ligand>
        <name>sn-glycerol 3-phosphate</name>
        <dbReference type="ChEBI" id="CHEBI:57597"/>
    </ligand>
</feature>
<feature type="binding site" evidence="8">
    <location>
        <position position="201"/>
    </location>
    <ligand>
        <name>NADPH</name>
        <dbReference type="ChEBI" id="CHEBI:57783"/>
    </ligand>
</feature>
<evidence type="ECO:0000256" key="7">
    <source>
        <dbReference type="ARBA" id="ARBA00023264"/>
    </source>
</evidence>
<protein>
    <recommendedName>
        <fullName evidence="8">Glycerol-3-phosphate dehydrogenase [NAD(P)+]</fullName>
        <ecNumber evidence="8">1.1.1.94</ecNumber>
    </recommendedName>
    <alternativeName>
        <fullName evidence="8">NAD(P)(+)-dependent glycerol-3-phosphate dehydrogenase</fullName>
    </alternativeName>
    <alternativeName>
        <fullName evidence="8">NAD(P)H-dependent dihydroxyacetone-phosphate reductase</fullName>
    </alternativeName>
</protein>
<keyword evidence="8" id="KW-0963">Cytoplasm</keyword>
<comment type="similarity">
    <text evidence="1 8 9">Belongs to the NAD-dependent glycerol-3-phosphate dehydrogenase family.</text>
</comment>
<feature type="binding site" evidence="8">
    <location>
        <position position="445"/>
    </location>
    <ligand>
        <name>sn-glycerol 3-phosphate</name>
        <dbReference type="ChEBI" id="CHEBI:57597"/>
    </ligand>
</feature>
<evidence type="ECO:0000256" key="8">
    <source>
        <dbReference type="HAMAP-Rule" id="MF_00394"/>
    </source>
</evidence>
<evidence type="ECO:0000256" key="4">
    <source>
        <dbReference type="ARBA" id="ARBA00023027"/>
    </source>
</evidence>
<dbReference type="PANTHER" id="PTHR11728">
    <property type="entry name" value="GLYCEROL-3-PHOSPHATE DEHYDROGENASE"/>
    <property type="match status" value="1"/>
</dbReference>
<dbReference type="PRINTS" id="PR00077">
    <property type="entry name" value="GPDHDRGNASE"/>
</dbReference>
<feature type="binding site" evidence="8">
    <location>
        <position position="221"/>
    </location>
    <ligand>
        <name>NADPH</name>
        <dbReference type="ChEBI" id="CHEBI:57783"/>
    </ligand>
</feature>
<dbReference type="Gene3D" id="1.10.1040.10">
    <property type="entry name" value="N-(1-d-carboxylethyl)-l-norvaline Dehydrogenase, domain 2"/>
    <property type="match status" value="1"/>
</dbReference>
<dbReference type="NCBIfam" id="NF000940">
    <property type="entry name" value="PRK00094.1-2"/>
    <property type="match status" value="1"/>
</dbReference>
<dbReference type="InterPro" id="IPR006168">
    <property type="entry name" value="G3P_DH_NAD-dep"/>
</dbReference>
<feature type="active site" description="Proton acceptor" evidence="8">
    <location>
        <position position="380"/>
    </location>
</feature>
<keyword evidence="6 8" id="KW-0594">Phospholipid biosynthesis</keyword>
<dbReference type="NCBIfam" id="NF000942">
    <property type="entry name" value="PRK00094.1-4"/>
    <property type="match status" value="1"/>
</dbReference>
<dbReference type="Proteomes" id="UP001501072">
    <property type="component" value="Unassembled WGS sequence"/>
</dbReference>
<dbReference type="SUPFAM" id="SSF48179">
    <property type="entry name" value="6-phosphogluconate dehydrogenase C-terminal domain-like"/>
    <property type="match status" value="1"/>
</dbReference>
<dbReference type="InterPro" id="IPR036291">
    <property type="entry name" value="NAD(P)-bd_dom_sf"/>
</dbReference>
<dbReference type="InterPro" id="IPR008927">
    <property type="entry name" value="6-PGluconate_DH-like_C_sf"/>
</dbReference>
<feature type="binding site" evidence="8">
    <location>
        <position position="329"/>
    </location>
    <ligand>
        <name>NADPH</name>
        <dbReference type="ChEBI" id="CHEBI:57783"/>
    </ligand>
</feature>
<dbReference type="PANTHER" id="PTHR11728:SF1">
    <property type="entry name" value="GLYCEROL-3-PHOSPHATE DEHYDROGENASE [NAD(+)] 2, CHLOROPLASTIC"/>
    <property type="match status" value="1"/>
</dbReference>
<name>A0ABP4DGR0_9ACTN</name>
<dbReference type="PROSITE" id="PS00957">
    <property type="entry name" value="NAD_G3PDH"/>
    <property type="match status" value="1"/>
</dbReference>
<feature type="binding site" evidence="8">
    <location>
        <position position="200"/>
    </location>
    <ligand>
        <name>NADPH</name>
        <dbReference type="ChEBI" id="CHEBI:57783"/>
    </ligand>
</feature>
<dbReference type="EC" id="1.1.1.94" evidence="8"/>
<keyword evidence="14" id="KW-1185">Reference proteome</keyword>
<feature type="domain" description="Glycerol-3-phosphate dehydrogenase NAD-dependent N-terminal" evidence="11">
    <location>
        <begin position="194"/>
        <end position="349"/>
    </location>
</feature>
<comment type="caution">
    <text evidence="13">The sequence shown here is derived from an EMBL/GenBank/DDBJ whole genome shotgun (WGS) entry which is preliminary data.</text>
</comment>
<comment type="pathway">
    <text evidence="8">Membrane lipid metabolism; glycerophospholipid metabolism.</text>
</comment>
<keyword evidence="5 8" id="KW-0443">Lipid metabolism</keyword>
<dbReference type="Gene3D" id="3.40.50.720">
    <property type="entry name" value="NAD(P)-binding Rossmann-like Domain"/>
    <property type="match status" value="1"/>
</dbReference>
<dbReference type="InterPro" id="IPR013328">
    <property type="entry name" value="6PGD_dom2"/>
</dbReference>
<dbReference type="Pfam" id="PF07479">
    <property type="entry name" value="NAD_Gly3P_dh_C"/>
    <property type="match status" value="1"/>
</dbReference>
<comment type="catalytic activity">
    <reaction evidence="8 10">
        <text>sn-glycerol 3-phosphate + NADP(+) = dihydroxyacetone phosphate + NADPH + H(+)</text>
        <dbReference type="Rhea" id="RHEA:11096"/>
        <dbReference type="ChEBI" id="CHEBI:15378"/>
        <dbReference type="ChEBI" id="CHEBI:57597"/>
        <dbReference type="ChEBI" id="CHEBI:57642"/>
        <dbReference type="ChEBI" id="CHEBI:57783"/>
        <dbReference type="ChEBI" id="CHEBI:58349"/>
        <dbReference type="EC" id="1.1.1.94"/>
    </reaction>
</comment>
<comment type="catalytic activity">
    <reaction evidence="8">
        <text>sn-glycerol 3-phosphate + NAD(+) = dihydroxyacetone phosphate + NADH + H(+)</text>
        <dbReference type="Rhea" id="RHEA:11092"/>
        <dbReference type="ChEBI" id="CHEBI:15378"/>
        <dbReference type="ChEBI" id="CHEBI:57540"/>
        <dbReference type="ChEBI" id="CHEBI:57597"/>
        <dbReference type="ChEBI" id="CHEBI:57642"/>
        <dbReference type="ChEBI" id="CHEBI:57945"/>
        <dbReference type="EC" id="1.1.1.94"/>
    </reaction>
</comment>
<feature type="binding site" evidence="8">
    <location>
        <position position="433"/>
    </location>
    <ligand>
        <name>sn-glycerol 3-phosphate</name>
        <dbReference type="ChEBI" id="CHEBI:57597"/>
    </ligand>
</feature>
<feature type="domain" description="Glycerol-3-phosphate dehydrogenase NAD-dependent C-terminal" evidence="12">
    <location>
        <begin position="369"/>
        <end position="508"/>
    </location>
</feature>
<proteinExistence type="inferred from homology"/>
<evidence type="ECO:0000256" key="10">
    <source>
        <dbReference type="RuleBase" id="RU000439"/>
    </source>
</evidence>
<evidence type="ECO:0000313" key="13">
    <source>
        <dbReference type="EMBL" id="GAA1009892.1"/>
    </source>
</evidence>
<sequence>MAAGLREGLPAPCCPCGCAWYFRPTASIREELRTTGHAVRLETAGAEVGVVSVERAVTDWSARYFGQWWKAVEVEPQSVCAGPLVLAEIDPGAYGEAALAVTQAPHTSAVCAKAQLLVTRCEESGVVRAVSPDQALAYRSEPAGAILPPPRHPAMSRPCPARPIRWPGPVGIPTMACPQRKDPPVSRPRPVRAAVFSAGSWGTAAAKILADAGSDVIVHARRSEVADGINTRHRNPDYFPDVDLPASLTATTDPAAALEGADYLVLSVPAQTLRANLAVWAPHIGPDTVIVSLMKGIETDTGLRASQVVAQVTGVPADRIAVLSGPNLAREIMAGRPAAATVACPDEDVARRFQQACRTSYFRPYTSTDVIGCELGGAVKNVIALAVGIAAGMGLGDNAAAVLITRGLAETTRLAVRMGARPATPAGLSGMGDLVATCSSPLSRNRTFGAHLGQGMTVAEATAATRQTTEGVKSATAILDLARVHGVEMPITEVMAALLQGKIALDEAAAALMQRPPRPER</sequence>
<dbReference type="Pfam" id="PF01210">
    <property type="entry name" value="NAD_Gly3P_dh_N"/>
    <property type="match status" value="1"/>
</dbReference>
<dbReference type="InterPro" id="IPR006109">
    <property type="entry name" value="G3P_DH_NAD-dep_C"/>
</dbReference>
<keyword evidence="8" id="KW-0521">NADP</keyword>
<evidence type="ECO:0000256" key="6">
    <source>
        <dbReference type="ARBA" id="ARBA00023209"/>
    </source>
</evidence>
<feature type="binding site" evidence="8">
    <location>
        <position position="380"/>
    </location>
    <ligand>
        <name>sn-glycerol 3-phosphate</name>
        <dbReference type="ChEBI" id="CHEBI:57597"/>
    </ligand>
</feature>
<evidence type="ECO:0000256" key="5">
    <source>
        <dbReference type="ARBA" id="ARBA00023098"/>
    </source>
</evidence>
<evidence type="ECO:0000256" key="3">
    <source>
        <dbReference type="ARBA" id="ARBA00023002"/>
    </source>
</evidence>
<feature type="binding site" evidence="8">
    <location>
        <position position="470"/>
    </location>
    <ligand>
        <name>NADPH</name>
        <dbReference type="ChEBI" id="CHEBI:57783"/>
    </ligand>
</feature>
<feature type="binding site" evidence="8">
    <location>
        <position position="444"/>
    </location>
    <ligand>
        <name>sn-glycerol 3-phosphate</name>
        <dbReference type="ChEBI" id="CHEBI:57597"/>
    </ligand>
</feature>
<keyword evidence="4 8" id="KW-0520">NAD</keyword>
<feature type="binding site" evidence="8">
    <location>
        <position position="295"/>
    </location>
    <ligand>
        <name>NADPH</name>
        <dbReference type="ChEBI" id="CHEBI:57783"/>
    </ligand>
</feature>
<evidence type="ECO:0000256" key="9">
    <source>
        <dbReference type="RuleBase" id="RU000437"/>
    </source>
</evidence>
<keyword evidence="2 8" id="KW-0444">Lipid biosynthesis</keyword>
<keyword evidence="3 8" id="KW-0560">Oxidoreductase</keyword>
<dbReference type="InterPro" id="IPR011128">
    <property type="entry name" value="G3P_DH_NAD-dep_N"/>
</dbReference>
<comment type="function">
    <text evidence="8">Catalyzes the reduction of the glycolytic intermediate dihydroxyacetone phosphate (DHAP) to sn-glycerol 3-phosphate (G3P), the key precursor for phospholipid synthesis.</text>
</comment>
<evidence type="ECO:0000259" key="12">
    <source>
        <dbReference type="Pfam" id="PF07479"/>
    </source>
</evidence>
<feature type="binding site" evidence="8">
    <location>
        <position position="444"/>
    </location>
    <ligand>
        <name>NADPH</name>
        <dbReference type="ChEBI" id="CHEBI:57783"/>
    </ligand>
</feature>
<dbReference type="EMBL" id="BAAAHU010000023">
    <property type="protein sequence ID" value="GAA1009892.1"/>
    <property type="molecule type" value="Genomic_DNA"/>
</dbReference>
<gene>
    <name evidence="8" type="primary">gpsA</name>
    <name evidence="13" type="ORF">GCM10009564_26420</name>
</gene>
<comment type="caution">
    <text evidence="8">Lacks conserved residue(s) required for the propagation of feature annotation.</text>
</comment>
<keyword evidence="8" id="KW-0547">Nucleotide-binding</keyword>
<feature type="binding site" evidence="8">
    <location>
        <position position="238"/>
    </location>
    <ligand>
        <name>NADPH</name>
        <dbReference type="ChEBI" id="CHEBI:57783"/>
    </ligand>
</feature>
<dbReference type="SUPFAM" id="SSF51735">
    <property type="entry name" value="NAD(P)-binding Rossmann-fold domains"/>
    <property type="match status" value="1"/>
</dbReference>
<dbReference type="HAMAP" id="MF_00394">
    <property type="entry name" value="NAD_Glyc3P_dehydrog"/>
    <property type="match status" value="1"/>
</dbReference>
<evidence type="ECO:0000256" key="1">
    <source>
        <dbReference type="ARBA" id="ARBA00011009"/>
    </source>
</evidence>
<feature type="binding site" evidence="8">
    <location>
        <position position="325"/>
    </location>
    <ligand>
        <name>sn-glycerol 3-phosphate</name>
        <dbReference type="ChEBI" id="CHEBI:57597"/>
    </ligand>
</feature>
<comment type="subcellular location">
    <subcellularLocation>
        <location evidence="8">Cytoplasm</location>
    </subcellularLocation>
</comment>
<feature type="binding site" evidence="8">
    <location>
        <position position="222"/>
    </location>
    <ligand>
        <name>NADPH</name>
        <dbReference type="ChEBI" id="CHEBI:57783"/>
    </ligand>
</feature>
<reference evidence="14" key="1">
    <citation type="journal article" date="2019" name="Int. J. Syst. Evol. Microbiol.">
        <title>The Global Catalogue of Microorganisms (GCM) 10K type strain sequencing project: providing services to taxonomists for standard genome sequencing and annotation.</title>
        <authorList>
            <consortium name="The Broad Institute Genomics Platform"/>
            <consortium name="The Broad Institute Genome Sequencing Center for Infectious Disease"/>
            <person name="Wu L."/>
            <person name="Ma J."/>
        </authorList>
    </citation>
    <scope>NUCLEOTIDE SEQUENCE [LARGE SCALE GENOMIC DNA]</scope>
    <source>
        <strain evidence="14">JCM 11269</strain>
    </source>
</reference>
<feature type="binding site" evidence="8">
    <location>
        <position position="295"/>
    </location>
    <ligand>
        <name>sn-glycerol 3-phosphate</name>
        <dbReference type="ChEBI" id="CHEBI:57597"/>
    </ligand>
</feature>
<evidence type="ECO:0000259" key="11">
    <source>
        <dbReference type="Pfam" id="PF01210"/>
    </source>
</evidence>
<accession>A0ABP4DGR0</accession>
<organism evidence="13 14">
    <name type="scientific">Streptomyces thermogriseus</name>
    <dbReference type="NCBI Taxonomy" id="75292"/>
    <lineage>
        <taxon>Bacteria</taxon>
        <taxon>Bacillati</taxon>
        <taxon>Actinomycetota</taxon>
        <taxon>Actinomycetes</taxon>
        <taxon>Kitasatosporales</taxon>
        <taxon>Streptomycetaceae</taxon>
        <taxon>Streptomyces</taxon>
    </lineage>
</organism>
<keyword evidence="7 8" id="KW-1208">Phospholipid metabolism</keyword>
<evidence type="ECO:0000313" key="14">
    <source>
        <dbReference type="Proteomes" id="UP001501072"/>
    </source>
</evidence>
<evidence type="ECO:0000256" key="2">
    <source>
        <dbReference type="ARBA" id="ARBA00022516"/>
    </source>
</evidence>